<dbReference type="InterPro" id="IPR006059">
    <property type="entry name" value="SBP"/>
</dbReference>
<feature type="chain" id="PRO_5047368746" evidence="1">
    <location>
        <begin position="18"/>
        <end position="467"/>
    </location>
</feature>
<dbReference type="Gene3D" id="3.40.190.10">
    <property type="entry name" value="Periplasmic binding protein-like II"/>
    <property type="match status" value="1"/>
</dbReference>
<evidence type="ECO:0000256" key="1">
    <source>
        <dbReference type="SAM" id="SignalP"/>
    </source>
</evidence>
<dbReference type="RefSeq" id="WP_209971394.1">
    <property type="nucleotide sequence ID" value="NZ_JAGGLB010000005.1"/>
</dbReference>
<proteinExistence type="predicted"/>
<dbReference type="EMBL" id="JAGGLB010000005">
    <property type="protein sequence ID" value="MBP1990647.1"/>
    <property type="molecule type" value="Genomic_DNA"/>
</dbReference>
<dbReference type="PANTHER" id="PTHR43649">
    <property type="entry name" value="ARABINOSE-BINDING PROTEIN-RELATED"/>
    <property type="match status" value="1"/>
</dbReference>
<dbReference type="Pfam" id="PF01547">
    <property type="entry name" value="SBP_bac_1"/>
    <property type="match status" value="1"/>
</dbReference>
<keyword evidence="2" id="KW-0762">Sugar transport</keyword>
<reference evidence="2 3" key="1">
    <citation type="submission" date="2021-03" db="EMBL/GenBank/DDBJ databases">
        <title>Genomic Encyclopedia of Type Strains, Phase IV (KMG-IV): sequencing the most valuable type-strain genomes for metagenomic binning, comparative biology and taxonomic classification.</title>
        <authorList>
            <person name="Goeker M."/>
        </authorList>
    </citation>
    <scope>NUCLEOTIDE SEQUENCE [LARGE SCALE GENOMIC DNA]</scope>
    <source>
        <strain evidence="2 3">DSM 26048</strain>
    </source>
</reference>
<keyword evidence="2" id="KW-0813">Transport</keyword>
<accession>A0ABS4ISU8</accession>
<comment type="caution">
    <text evidence="2">The sequence shown here is derived from an EMBL/GenBank/DDBJ whole genome shotgun (WGS) entry which is preliminary data.</text>
</comment>
<dbReference type="InterPro" id="IPR050490">
    <property type="entry name" value="Bact_solute-bd_prot1"/>
</dbReference>
<name>A0ABS4ISU8_9BACL</name>
<dbReference type="Proteomes" id="UP001519287">
    <property type="component" value="Unassembled WGS sequence"/>
</dbReference>
<dbReference type="PANTHER" id="PTHR43649:SF32">
    <property type="entry name" value="SUGAR BINDING SECRETED PROTEIN"/>
    <property type="match status" value="1"/>
</dbReference>
<dbReference type="PROSITE" id="PS51257">
    <property type="entry name" value="PROKAR_LIPOPROTEIN"/>
    <property type="match status" value="1"/>
</dbReference>
<organism evidence="2 3">
    <name type="scientific">Paenibacillus eucommiae</name>
    <dbReference type="NCBI Taxonomy" id="1355755"/>
    <lineage>
        <taxon>Bacteria</taxon>
        <taxon>Bacillati</taxon>
        <taxon>Bacillota</taxon>
        <taxon>Bacilli</taxon>
        <taxon>Bacillales</taxon>
        <taxon>Paenibacillaceae</taxon>
        <taxon>Paenibacillus</taxon>
    </lineage>
</organism>
<protein>
    <submittedName>
        <fullName evidence="2">Multiple sugar transport system substrate-binding protein</fullName>
    </submittedName>
</protein>
<evidence type="ECO:0000313" key="3">
    <source>
        <dbReference type="Proteomes" id="UP001519287"/>
    </source>
</evidence>
<evidence type="ECO:0000313" key="2">
    <source>
        <dbReference type="EMBL" id="MBP1990647.1"/>
    </source>
</evidence>
<sequence>MRKKTLFMLGVCALAMAILMTGCGSGDKKTTETPAGSPAAGATDNANKAFPAGKLVIYGYGQPQFLGEFYNNWLERNKEIAPDVKIEIIQTEGEADARQKVVTSYASGAYDDMPDVIQTAPVSMIDMAEGGILMDLTEFLQPLEDKLVDGALNQLKYKGKIYGLPDAVRPQLMFYNKEIFDKYNIDPAEMDTVEGYLEVGRKLKEASGGKVFLTYIDPGANTWRYFGRRGFMPQANAKIWDDAGNVVIDTDPGAKMAFQTIETLVKENLVLKSAIMQPPLYDATRNGEVATYGIGAFWDEFLRKNVSDMSGNWRVMPAPAYKEIGKRGAPVTSMFSLINKPDAKYAELFKKIWYDFHFDAKERQTWTESMESQNAPYANPITKDLLADAFWKQPSPFYGGQSFREMEGAGLANGAENLRITTSDAEADKIISSEIEKFVAGAQTMDEAIASMGKNLKAKIGKATPNQ</sequence>
<keyword evidence="1" id="KW-0732">Signal</keyword>
<feature type="signal peptide" evidence="1">
    <location>
        <begin position="1"/>
        <end position="17"/>
    </location>
</feature>
<dbReference type="SUPFAM" id="SSF53850">
    <property type="entry name" value="Periplasmic binding protein-like II"/>
    <property type="match status" value="1"/>
</dbReference>
<keyword evidence="3" id="KW-1185">Reference proteome</keyword>
<gene>
    <name evidence="2" type="ORF">J2Z66_002253</name>
</gene>